<feature type="signal peptide" evidence="1">
    <location>
        <begin position="1"/>
        <end position="22"/>
    </location>
</feature>
<reference evidence="2 3" key="2">
    <citation type="journal article" date="2018" name="Proc. Natl. Acad. Sci.">
        <title>RNAi is a critical determinant of centromere evolution in closely related fungi.</title>
        <authorList>
            <person name="Yadav V."/>
            <person name="Sun S."/>
            <person name="Billmyre R.B."/>
            <person name="Thimmappa B.C."/>
            <person name="Shea T."/>
            <person name="Lintner R."/>
            <person name="Bakkeren G."/>
            <person name="Cuomo C.A."/>
            <person name="Heitman J."/>
            <person name="Sanyal K."/>
        </authorList>
    </citation>
    <scope>NUCLEOTIDE SEQUENCE [LARGE SCALE GENOMIC DNA]</scope>
    <source>
        <strain evidence="2 3">R265</strain>
    </source>
</reference>
<evidence type="ECO:0000313" key="3">
    <source>
        <dbReference type="Proteomes" id="UP000029445"/>
    </source>
</evidence>
<organism evidence="2 3">
    <name type="scientific">Cryptococcus deuterogattii (strain R265)</name>
    <name type="common">Cryptococcus gattii VGII (strain R265)</name>
    <dbReference type="NCBI Taxonomy" id="294750"/>
    <lineage>
        <taxon>Eukaryota</taxon>
        <taxon>Fungi</taxon>
        <taxon>Dikarya</taxon>
        <taxon>Basidiomycota</taxon>
        <taxon>Agaricomycotina</taxon>
        <taxon>Tremellomycetes</taxon>
        <taxon>Tremellales</taxon>
        <taxon>Cryptococcaceae</taxon>
        <taxon>Cryptococcus</taxon>
        <taxon>Cryptococcus gattii species complex</taxon>
    </lineage>
</organism>
<dbReference type="HOGENOM" id="CLU_1767973_0_0_1"/>
<keyword evidence="1" id="KW-0732">Signal</keyword>
<name>A0A095D011_CRYD2</name>
<sequence length="147" mass="16795">MFFKSLALVFFFYLSLFPSGRAVPAAHKPEILQPKAFINREISVYPRLEFITRFSTCIPTNTDIRIKWKGGSGEGVEMYYIPQWPGQIEYFPIEIAITKSPQYVWRTPKVGEYPEGTTFIVGINDVVPSVGADWYDLTGLLKFGCNR</sequence>
<dbReference type="Proteomes" id="UP000029445">
    <property type="component" value="Chromosome 2"/>
</dbReference>
<dbReference type="OMA" id="EVEIYYV"/>
<dbReference type="AlphaFoldDB" id="A0A095D011"/>
<accession>A0A095D011</accession>
<proteinExistence type="predicted"/>
<evidence type="ECO:0000256" key="1">
    <source>
        <dbReference type="SAM" id="SignalP"/>
    </source>
</evidence>
<dbReference type="EMBL" id="CP025760">
    <property type="protein sequence ID" value="KGB74851.1"/>
    <property type="molecule type" value="Genomic_DNA"/>
</dbReference>
<protein>
    <submittedName>
        <fullName evidence="2">Uncharacterized protein</fullName>
    </submittedName>
</protein>
<dbReference type="KEGG" id="cdeu:CNBG_0689"/>
<dbReference type="VEuPathDB" id="FungiDB:CNBG_0689"/>
<gene>
    <name evidence="2" type="ORF">CNBG_0689</name>
</gene>
<evidence type="ECO:0000313" key="2">
    <source>
        <dbReference type="EMBL" id="KGB74851.1"/>
    </source>
</evidence>
<dbReference type="OrthoDB" id="2566935at2759"/>
<dbReference type="GeneID" id="88176914"/>
<feature type="chain" id="PRO_5001907586" evidence="1">
    <location>
        <begin position="23"/>
        <end position="147"/>
    </location>
</feature>
<reference evidence="2 3" key="1">
    <citation type="journal article" date="2011" name="MBio">
        <title>Genome variation in Cryptococcus gattii, an emerging pathogen of immunocompetent hosts.</title>
        <authorList>
            <person name="D'Souza C.A."/>
            <person name="Kronstad J.W."/>
            <person name="Taylor G."/>
            <person name="Warren R."/>
            <person name="Yuen M."/>
            <person name="Hu G."/>
            <person name="Jung W.H."/>
            <person name="Sham A."/>
            <person name="Kidd S.E."/>
            <person name="Tangen K."/>
            <person name="Lee N."/>
            <person name="Zeilmaker T."/>
            <person name="Sawkins J."/>
            <person name="McVicker G."/>
            <person name="Shah S."/>
            <person name="Gnerre S."/>
            <person name="Griggs A."/>
            <person name="Zeng Q."/>
            <person name="Bartlett K."/>
            <person name="Li W."/>
            <person name="Wang X."/>
            <person name="Heitman J."/>
            <person name="Stajich J.E."/>
            <person name="Fraser J.A."/>
            <person name="Meyer W."/>
            <person name="Carter D."/>
            <person name="Schein J."/>
            <person name="Krzywinski M."/>
            <person name="Kwon-Chung K.J."/>
            <person name="Varma A."/>
            <person name="Wang J."/>
            <person name="Brunham R."/>
            <person name="Fyfe M."/>
            <person name="Ouellette B.F."/>
            <person name="Siddiqui A."/>
            <person name="Marra M."/>
            <person name="Jones S."/>
            <person name="Holt R."/>
            <person name="Birren B.W."/>
            <person name="Galagan J.E."/>
            <person name="Cuomo C.A."/>
        </authorList>
    </citation>
    <scope>NUCLEOTIDE SEQUENCE [LARGE SCALE GENOMIC DNA]</scope>
    <source>
        <strain evidence="2 3">R265</strain>
    </source>
</reference>
<keyword evidence="3" id="KW-1185">Reference proteome</keyword>
<dbReference type="RefSeq" id="XP_062880830.1">
    <property type="nucleotide sequence ID" value="XM_063024760.1"/>
</dbReference>